<keyword evidence="10 13" id="KW-0472">Membrane</keyword>
<keyword evidence="7" id="KW-0560">Oxidoreductase</keyword>
<dbReference type="Pfam" id="PF00067">
    <property type="entry name" value="p450"/>
    <property type="match status" value="2"/>
</dbReference>
<accession>A0A1Q3AYP8</accession>
<keyword evidence="8 11" id="KW-0408">Iron</keyword>
<keyword evidence="6 13" id="KW-1133">Transmembrane helix</keyword>
<keyword evidence="15" id="KW-1185">Reference proteome</keyword>
<dbReference type="STRING" id="3775.A0A1Q3AYP8"/>
<dbReference type="GO" id="GO:0016705">
    <property type="term" value="F:oxidoreductase activity, acting on paired donors, with incorporation or reduction of molecular oxygen"/>
    <property type="evidence" value="ECO:0007669"/>
    <property type="project" value="InterPro"/>
</dbReference>
<comment type="similarity">
    <text evidence="2">Belongs to the cytochrome P450 family.</text>
</comment>
<dbReference type="PANTHER" id="PTHR24282">
    <property type="entry name" value="CYTOCHROME P450 FAMILY MEMBER"/>
    <property type="match status" value="1"/>
</dbReference>
<dbReference type="AlphaFoldDB" id="A0A1Q3AYP8"/>
<dbReference type="SUPFAM" id="SSF48264">
    <property type="entry name" value="Cytochrome P450"/>
    <property type="match status" value="2"/>
</dbReference>
<keyword evidence="5 11" id="KW-0479">Metal-binding</keyword>
<evidence type="ECO:0000256" key="7">
    <source>
        <dbReference type="ARBA" id="ARBA00023002"/>
    </source>
</evidence>
<dbReference type="CDD" id="cd20642">
    <property type="entry name" value="CYP72"/>
    <property type="match status" value="2"/>
</dbReference>
<dbReference type="InParanoid" id="A0A1Q3AYP8"/>
<comment type="subcellular location">
    <subcellularLocation>
        <location evidence="1">Membrane</location>
        <topology evidence="1">Single-pass membrane protein</topology>
    </subcellularLocation>
</comment>
<dbReference type="Gene3D" id="1.10.630.10">
    <property type="entry name" value="Cytochrome P450"/>
    <property type="match status" value="2"/>
</dbReference>
<dbReference type="PRINTS" id="PR00385">
    <property type="entry name" value="P450"/>
</dbReference>
<proteinExistence type="inferred from homology"/>
<comment type="cofactor">
    <cofactor evidence="11">
        <name>heme</name>
        <dbReference type="ChEBI" id="CHEBI:30413"/>
    </cofactor>
</comment>
<feature type="region of interest" description="Disordered" evidence="12">
    <location>
        <begin position="507"/>
        <end position="528"/>
    </location>
</feature>
<evidence type="ECO:0000256" key="12">
    <source>
        <dbReference type="SAM" id="MobiDB-lite"/>
    </source>
</evidence>
<organism evidence="14 15">
    <name type="scientific">Cephalotus follicularis</name>
    <name type="common">Albany pitcher plant</name>
    <dbReference type="NCBI Taxonomy" id="3775"/>
    <lineage>
        <taxon>Eukaryota</taxon>
        <taxon>Viridiplantae</taxon>
        <taxon>Streptophyta</taxon>
        <taxon>Embryophyta</taxon>
        <taxon>Tracheophyta</taxon>
        <taxon>Spermatophyta</taxon>
        <taxon>Magnoliopsida</taxon>
        <taxon>eudicotyledons</taxon>
        <taxon>Gunneridae</taxon>
        <taxon>Pentapetalae</taxon>
        <taxon>rosids</taxon>
        <taxon>fabids</taxon>
        <taxon>Oxalidales</taxon>
        <taxon>Cephalotaceae</taxon>
        <taxon>Cephalotus</taxon>
    </lineage>
</organism>
<dbReference type="InterPro" id="IPR050665">
    <property type="entry name" value="Cytochrome_P450_Monooxygen"/>
</dbReference>
<evidence type="ECO:0000256" key="1">
    <source>
        <dbReference type="ARBA" id="ARBA00004167"/>
    </source>
</evidence>
<dbReference type="GO" id="GO:0020037">
    <property type="term" value="F:heme binding"/>
    <property type="evidence" value="ECO:0007669"/>
    <property type="project" value="InterPro"/>
</dbReference>
<evidence type="ECO:0000256" key="4">
    <source>
        <dbReference type="ARBA" id="ARBA00022692"/>
    </source>
</evidence>
<evidence type="ECO:0000256" key="10">
    <source>
        <dbReference type="ARBA" id="ARBA00023136"/>
    </source>
</evidence>
<dbReference type="GO" id="GO:0016020">
    <property type="term" value="C:membrane"/>
    <property type="evidence" value="ECO:0007669"/>
    <property type="project" value="UniProtKB-SubCell"/>
</dbReference>
<gene>
    <name evidence="14" type="ORF">CFOL_v3_04385</name>
</gene>
<dbReference type="GO" id="GO:0004497">
    <property type="term" value="F:monooxygenase activity"/>
    <property type="evidence" value="ECO:0007669"/>
    <property type="project" value="UniProtKB-KW"/>
</dbReference>
<evidence type="ECO:0000256" key="11">
    <source>
        <dbReference type="PIRSR" id="PIRSR602401-1"/>
    </source>
</evidence>
<evidence type="ECO:0000256" key="6">
    <source>
        <dbReference type="ARBA" id="ARBA00022989"/>
    </source>
</evidence>
<keyword evidence="3 11" id="KW-0349">Heme</keyword>
<keyword evidence="4 13" id="KW-0812">Transmembrane</keyword>
<evidence type="ECO:0000256" key="3">
    <source>
        <dbReference type="ARBA" id="ARBA00022617"/>
    </source>
</evidence>
<keyword evidence="9" id="KW-0503">Monooxygenase</keyword>
<evidence type="ECO:0000256" key="5">
    <source>
        <dbReference type="ARBA" id="ARBA00022723"/>
    </source>
</evidence>
<dbReference type="InterPro" id="IPR017972">
    <property type="entry name" value="Cyt_P450_CS"/>
</dbReference>
<dbReference type="OrthoDB" id="1470350at2759"/>
<evidence type="ECO:0000313" key="15">
    <source>
        <dbReference type="Proteomes" id="UP000187406"/>
    </source>
</evidence>
<dbReference type="Proteomes" id="UP000187406">
    <property type="component" value="Unassembled WGS sequence"/>
</dbReference>
<protein>
    <submittedName>
        <fullName evidence="14">p450 domain-containing protein</fullName>
    </submittedName>
</protein>
<evidence type="ECO:0000256" key="2">
    <source>
        <dbReference type="ARBA" id="ARBA00010617"/>
    </source>
</evidence>
<name>A0A1Q3AYP8_CEPFO</name>
<dbReference type="PRINTS" id="PR00463">
    <property type="entry name" value="EP450I"/>
</dbReference>
<sequence>MEISVASVALSITIVAISICAWRVLDWVWLRPKKVEKCLREQGLRGSPYRLLYGDLKDNAKMMEDAMLRPINFSDDVAQRTMPFIHQAIKRDGKNSFMWYGPKARVIIMEPENIKDIFTNLSDFHKPNANPQGKLLAAGLVSLEGEKWEKRRKIINPAFHQEKLKHMLPAFYQSCGEMISKWDMLASESGCCELDVWPYLMTLTSDAISRTAFGSSYEEGRRVFQLLRELAQRLMKVIGSVYVPGWRFLPTKTNKKLKEIDKEIRASLTGIINKRVKAMKAREAANDDLLGILLESNYKEIHENGNNKSTGMSIKDVIEECKLFYFAGQETTSSLLVWTMVLLSKHPNWQLRAREEVLQVFGNNKPDYNGLNHLKTVTMILYEVLRLYSPLGMLNRSIHKETNIGKLTLPAGVLLTVPVILVHHDPELWGDDALEFNPERFAEGVSKATKSQVSFLPFGWGPRICIGQNFALLEAKMAVAMILQNFSFELSPSYVHSPLTVITLQPQHDVPSESGPQSDSSAACTPRYRVHGHDGTGSIFPRPSYLLGTSTSQATEKGPCPSLRQVSARVIIMEPENIKDIFTKISDFPKPNANPQGKLLAAGVISLEGEKWEKRRKIINPAFHQEKLKHMLPAFYQSCGEMISKWEMLASESGCCELDVWPYLMTLTSDAISRTAFGSSYEEGRRVFQLLRELVQRLTKVLGSVYVPGWRFLPTKTNKKLKEIDKEIRASLTGIINKRVMAMKAGEAANDDLLGILLESNYNEIHENGNNNSAGMSIKDVIDECKLFYFAGQETTSSLLVWTMVLLSKHPNWQLRAREEVSQVFGNKKPDYNGLNHLKTVMMILYEVLRLYSPVGMLARSIHKETNIGKLTLPAGVMLTVPLILVHHDPELWGDDALEFNPERFAEGVSKATKSQVSFIPFGWGPRICIGQNFALLEAKMAVAMILQNFSFELSPSYVHSPRSVITLQPQHGAQLILRKL</sequence>
<evidence type="ECO:0000256" key="8">
    <source>
        <dbReference type="ARBA" id="ARBA00023004"/>
    </source>
</evidence>
<feature type="binding site" description="axial binding residue" evidence="11">
    <location>
        <position position="465"/>
    </location>
    <ligand>
        <name>heme</name>
        <dbReference type="ChEBI" id="CHEBI:30413"/>
    </ligand>
    <ligandPart>
        <name>Fe</name>
        <dbReference type="ChEBI" id="CHEBI:18248"/>
    </ligandPart>
</feature>
<comment type="caution">
    <text evidence="14">The sequence shown here is derived from an EMBL/GenBank/DDBJ whole genome shotgun (WGS) entry which is preliminary data.</text>
</comment>
<reference evidence="15" key="1">
    <citation type="submission" date="2016-04" db="EMBL/GenBank/DDBJ databases">
        <title>Cephalotus genome sequencing.</title>
        <authorList>
            <person name="Fukushima K."/>
            <person name="Hasebe M."/>
            <person name="Fang X."/>
        </authorList>
    </citation>
    <scope>NUCLEOTIDE SEQUENCE [LARGE SCALE GENOMIC DNA]</scope>
    <source>
        <strain evidence="15">cv. St1</strain>
    </source>
</reference>
<evidence type="ECO:0000256" key="9">
    <source>
        <dbReference type="ARBA" id="ARBA00023033"/>
    </source>
</evidence>
<dbReference type="GO" id="GO:0005506">
    <property type="term" value="F:iron ion binding"/>
    <property type="evidence" value="ECO:0007669"/>
    <property type="project" value="InterPro"/>
</dbReference>
<dbReference type="InterPro" id="IPR002401">
    <property type="entry name" value="Cyt_P450_E_grp-I"/>
</dbReference>
<evidence type="ECO:0000256" key="13">
    <source>
        <dbReference type="SAM" id="Phobius"/>
    </source>
</evidence>
<dbReference type="FunFam" id="1.10.630.10:FF:000029">
    <property type="entry name" value="Cytochrome P450 734A1"/>
    <property type="match status" value="2"/>
</dbReference>
<feature type="compositionally biased region" description="Polar residues" evidence="12">
    <location>
        <begin position="514"/>
        <end position="523"/>
    </location>
</feature>
<dbReference type="EMBL" id="BDDD01000176">
    <property type="protein sequence ID" value="GAV60857.1"/>
    <property type="molecule type" value="Genomic_DNA"/>
</dbReference>
<dbReference type="InterPro" id="IPR036396">
    <property type="entry name" value="Cyt_P450_sf"/>
</dbReference>
<dbReference type="FunCoup" id="A0A1Q3AYP8">
    <property type="interactions" value="664"/>
</dbReference>
<evidence type="ECO:0000313" key="14">
    <source>
        <dbReference type="EMBL" id="GAV60857.1"/>
    </source>
</evidence>
<dbReference type="PROSITE" id="PS00086">
    <property type="entry name" value="CYTOCHROME_P450"/>
    <property type="match status" value="2"/>
</dbReference>
<feature type="transmembrane region" description="Helical" evidence="13">
    <location>
        <begin position="6"/>
        <end position="25"/>
    </location>
</feature>
<dbReference type="InterPro" id="IPR001128">
    <property type="entry name" value="Cyt_P450"/>
</dbReference>
<dbReference type="PANTHER" id="PTHR24282:SF255">
    <property type="entry name" value="CYTOCHROME P450 72A11-RELATED"/>
    <property type="match status" value="1"/>
</dbReference>